<evidence type="ECO:0000313" key="6">
    <source>
        <dbReference type="EMBL" id="TDQ78451.1"/>
    </source>
</evidence>
<keyword evidence="3" id="KW-0804">Transcription</keyword>
<dbReference type="GO" id="GO:0003700">
    <property type="term" value="F:DNA-binding transcription factor activity"/>
    <property type="evidence" value="ECO:0007669"/>
    <property type="project" value="InterPro"/>
</dbReference>
<dbReference type="InterPro" id="IPR036388">
    <property type="entry name" value="WH-like_DNA-bd_sf"/>
</dbReference>
<dbReference type="SUPFAM" id="SSF53697">
    <property type="entry name" value="SIS domain"/>
    <property type="match status" value="1"/>
</dbReference>
<dbReference type="InterPro" id="IPR009057">
    <property type="entry name" value="Homeodomain-like_sf"/>
</dbReference>
<evidence type="ECO:0000256" key="1">
    <source>
        <dbReference type="ARBA" id="ARBA00023015"/>
    </source>
</evidence>
<dbReference type="SUPFAM" id="SSF46689">
    <property type="entry name" value="Homeodomain-like"/>
    <property type="match status" value="1"/>
</dbReference>
<dbReference type="RefSeq" id="WP_208109916.1">
    <property type="nucleotide sequence ID" value="NZ_SNYW01000013.1"/>
</dbReference>
<dbReference type="InterPro" id="IPR035472">
    <property type="entry name" value="RpiR-like_SIS"/>
</dbReference>
<feature type="domain" description="HTH rpiR-type" evidence="4">
    <location>
        <begin position="1"/>
        <end position="77"/>
    </location>
</feature>
<dbReference type="InterPro" id="IPR046348">
    <property type="entry name" value="SIS_dom_sf"/>
</dbReference>
<evidence type="ECO:0000259" key="5">
    <source>
        <dbReference type="PROSITE" id="PS51464"/>
    </source>
</evidence>
<gene>
    <name evidence="6" type="ORF">A8950_3504</name>
</gene>
<evidence type="ECO:0000256" key="3">
    <source>
        <dbReference type="ARBA" id="ARBA00023163"/>
    </source>
</evidence>
<dbReference type="GO" id="GO:0097367">
    <property type="term" value="F:carbohydrate derivative binding"/>
    <property type="evidence" value="ECO:0007669"/>
    <property type="project" value="InterPro"/>
</dbReference>
<dbReference type="Gene3D" id="3.40.50.10490">
    <property type="entry name" value="Glucose-6-phosphate isomerase like protein, domain 1"/>
    <property type="match status" value="1"/>
</dbReference>
<dbReference type="PANTHER" id="PTHR30514:SF18">
    <property type="entry name" value="RPIR-FAMILY TRANSCRIPTIONAL REGULATOR"/>
    <property type="match status" value="1"/>
</dbReference>
<dbReference type="PROSITE" id="PS51071">
    <property type="entry name" value="HTH_RPIR"/>
    <property type="match status" value="1"/>
</dbReference>
<dbReference type="GO" id="GO:0003677">
    <property type="term" value="F:DNA binding"/>
    <property type="evidence" value="ECO:0007669"/>
    <property type="project" value="UniProtKB-KW"/>
</dbReference>
<keyword evidence="1" id="KW-0805">Transcription regulation</keyword>
<name>A0A4V3DDW2_9PROT</name>
<protein>
    <submittedName>
        <fullName evidence="6">RpiR family transcriptional regulator</fullName>
    </submittedName>
</protein>
<keyword evidence="7" id="KW-1185">Reference proteome</keyword>
<dbReference type="InterPro" id="IPR000281">
    <property type="entry name" value="HTH_RpiR"/>
</dbReference>
<dbReference type="Gene3D" id="1.10.10.10">
    <property type="entry name" value="Winged helix-like DNA-binding domain superfamily/Winged helix DNA-binding domain"/>
    <property type="match status" value="1"/>
</dbReference>
<dbReference type="EMBL" id="SNYW01000013">
    <property type="protein sequence ID" value="TDQ78451.1"/>
    <property type="molecule type" value="Genomic_DNA"/>
</dbReference>
<dbReference type="CDD" id="cd05013">
    <property type="entry name" value="SIS_RpiR"/>
    <property type="match status" value="1"/>
</dbReference>
<comment type="caution">
    <text evidence="6">The sequence shown here is derived from an EMBL/GenBank/DDBJ whole genome shotgun (WGS) entry which is preliminary data.</text>
</comment>
<dbReference type="InterPro" id="IPR047640">
    <property type="entry name" value="RpiR-like"/>
</dbReference>
<dbReference type="Proteomes" id="UP000295783">
    <property type="component" value="Unassembled WGS sequence"/>
</dbReference>
<organism evidence="6 7">
    <name type="scientific">Dongia mobilis</name>
    <dbReference type="NCBI Taxonomy" id="578943"/>
    <lineage>
        <taxon>Bacteria</taxon>
        <taxon>Pseudomonadati</taxon>
        <taxon>Pseudomonadota</taxon>
        <taxon>Alphaproteobacteria</taxon>
        <taxon>Rhodospirillales</taxon>
        <taxon>Dongiaceae</taxon>
        <taxon>Dongia</taxon>
    </lineage>
</organism>
<evidence type="ECO:0000313" key="7">
    <source>
        <dbReference type="Proteomes" id="UP000295783"/>
    </source>
</evidence>
<dbReference type="InterPro" id="IPR001347">
    <property type="entry name" value="SIS_dom"/>
</dbReference>
<dbReference type="AlphaFoldDB" id="A0A4V3DDW2"/>
<evidence type="ECO:0000259" key="4">
    <source>
        <dbReference type="PROSITE" id="PS51071"/>
    </source>
</evidence>
<feature type="domain" description="SIS" evidence="5">
    <location>
        <begin position="123"/>
        <end position="261"/>
    </location>
</feature>
<sequence>MDFLERLTGTAVKLTATDQKIIRALLDHRDETMFLSGPQLAERLAVHEAAATRLAQKLGYKGYPELRAQLQREAMAGQDAANRMRRSVSQVQGGGYLADLIATEMTALENLQRCVSQEEIDQAADAIVAAKRIFLFAQGHAQSVASFLHRRLDRFGMTTIALTGRGRDVAERLVGLRSGDLVLALAFRKQPQGYAPLMEHAREIGAASIVISDLVGATLEPRADLMLAAPRGRSGSEFQTPTVPLAIVNAILLTIAGRHERKIMPNLERLSSLFESFE</sequence>
<dbReference type="PROSITE" id="PS51464">
    <property type="entry name" value="SIS"/>
    <property type="match status" value="1"/>
</dbReference>
<dbReference type="GO" id="GO:1901135">
    <property type="term" value="P:carbohydrate derivative metabolic process"/>
    <property type="evidence" value="ECO:0007669"/>
    <property type="project" value="InterPro"/>
</dbReference>
<accession>A0A4V3DDW2</accession>
<dbReference type="PANTHER" id="PTHR30514">
    <property type="entry name" value="GLUCOKINASE"/>
    <property type="match status" value="1"/>
</dbReference>
<dbReference type="Pfam" id="PF01380">
    <property type="entry name" value="SIS"/>
    <property type="match status" value="1"/>
</dbReference>
<evidence type="ECO:0000256" key="2">
    <source>
        <dbReference type="ARBA" id="ARBA00023125"/>
    </source>
</evidence>
<reference evidence="6 7" key="1">
    <citation type="submission" date="2019-03" db="EMBL/GenBank/DDBJ databases">
        <title>Genomic Encyclopedia of Type Strains, Phase III (KMG-III): the genomes of soil and plant-associated and newly described type strains.</title>
        <authorList>
            <person name="Whitman W."/>
        </authorList>
    </citation>
    <scope>NUCLEOTIDE SEQUENCE [LARGE SCALE GENOMIC DNA]</scope>
    <source>
        <strain evidence="6 7">CGMCC 1.7660</strain>
    </source>
</reference>
<keyword evidence="2" id="KW-0238">DNA-binding</keyword>
<proteinExistence type="predicted"/>
<dbReference type="Pfam" id="PF01418">
    <property type="entry name" value="HTH_6"/>
    <property type="match status" value="1"/>
</dbReference>